<organism evidence="2 3">
    <name type="scientific">Eumeta variegata</name>
    <name type="common">Bagworm moth</name>
    <name type="synonym">Eumeta japonica</name>
    <dbReference type="NCBI Taxonomy" id="151549"/>
    <lineage>
        <taxon>Eukaryota</taxon>
        <taxon>Metazoa</taxon>
        <taxon>Ecdysozoa</taxon>
        <taxon>Arthropoda</taxon>
        <taxon>Hexapoda</taxon>
        <taxon>Insecta</taxon>
        <taxon>Pterygota</taxon>
        <taxon>Neoptera</taxon>
        <taxon>Endopterygota</taxon>
        <taxon>Lepidoptera</taxon>
        <taxon>Glossata</taxon>
        <taxon>Ditrysia</taxon>
        <taxon>Tineoidea</taxon>
        <taxon>Psychidae</taxon>
        <taxon>Oiketicinae</taxon>
        <taxon>Eumeta</taxon>
    </lineage>
</organism>
<dbReference type="OrthoDB" id="8123891at2759"/>
<evidence type="ECO:0000313" key="2">
    <source>
        <dbReference type="EMBL" id="GBP88007.1"/>
    </source>
</evidence>
<keyword evidence="3" id="KW-1185">Reference proteome</keyword>
<evidence type="ECO:0000256" key="1">
    <source>
        <dbReference type="SAM" id="MobiDB-lite"/>
    </source>
</evidence>
<dbReference type="EMBL" id="BGZK01001900">
    <property type="protein sequence ID" value="GBP88007.1"/>
    <property type="molecule type" value="Genomic_DNA"/>
</dbReference>
<protein>
    <submittedName>
        <fullName evidence="2">Uncharacterized protein</fullName>
    </submittedName>
</protein>
<comment type="caution">
    <text evidence="2">The sequence shown here is derived from an EMBL/GenBank/DDBJ whole genome shotgun (WGS) entry which is preliminary data.</text>
</comment>
<dbReference type="AlphaFoldDB" id="A0A4C1ZN21"/>
<gene>
    <name evidence="2" type="ORF">EVAR_60012_1</name>
</gene>
<proteinExistence type="predicted"/>
<name>A0A4C1ZN21_EUMVA</name>
<sequence length="147" mass="16177">MDYVTYCPPGQEDQLGPQGVIQPEGDSSPTTSDISREPSPAPPKDKKSADAALSDDSYFNSNLKGSGDEEKGERRIVYDRKKSFSTLVMHKMLHTDGTQLELVLVVLERNDDAKKIFTKNTLSDMCGLSGITTEVLYKRGGPSQCHH</sequence>
<accession>A0A4C1ZN21</accession>
<feature type="region of interest" description="Disordered" evidence="1">
    <location>
        <begin position="1"/>
        <end position="72"/>
    </location>
</feature>
<dbReference type="Proteomes" id="UP000299102">
    <property type="component" value="Unassembled WGS sequence"/>
</dbReference>
<evidence type="ECO:0000313" key="3">
    <source>
        <dbReference type="Proteomes" id="UP000299102"/>
    </source>
</evidence>
<reference evidence="2 3" key="1">
    <citation type="journal article" date="2019" name="Commun. Biol.">
        <title>The bagworm genome reveals a unique fibroin gene that provides high tensile strength.</title>
        <authorList>
            <person name="Kono N."/>
            <person name="Nakamura H."/>
            <person name="Ohtoshi R."/>
            <person name="Tomita M."/>
            <person name="Numata K."/>
            <person name="Arakawa K."/>
        </authorList>
    </citation>
    <scope>NUCLEOTIDE SEQUENCE [LARGE SCALE GENOMIC DNA]</scope>
</reference>